<dbReference type="EMBL" id="JAMZIH010005376">
    <property type="protein sequence ID" value="KAJ1675293.1"/>
    <property type="molecule type" value="Genomic_DNA"/>
</dbReference>
<keyword evidence="2" id="KW-1185">Reference proteome</keyword>
<keyword evidence="1" id="KW-0413">Isomerase</keyword>
<comment type="caution">
    <text evidence="1">The sequence shown here is derived from an EMBL/GenBank/DDBJ whole genome shotgun (WGS) entry which is preliminary data.</text>
</comment>
<accession>A0ACC1HJI7</accession>
<evidence type="ECO:0000313" key="2">
    <source>
        <dbReference type="Proteomes" id="UP001145114"/>
    </source>
</evidence>
<gene>
    <name evidence="1" type="primary">TOP2_1</name>
    <name evidence="1" type="ORF">EV182_001546</name>
</gene>
<reference evidence="1" key="1">
    <citation type="submission" date="2022-06" db="EMBL/GenBank/DDBJ databases">
        <title>Phylogenomic reconstructions and comparative analyses of Kickxellomycotina fungi.</title>
        <authorList>
            <person name="Reynolds N.K."/>
            <person name="Stajich J.E."/>
            <person name="Barry K."/>
            <person name="Grigoriev I.V."/>
            <person name="Crous P."/>
            <person name="Smith M.E."/>
        </authorList>
    </citation>
    <scope>NUCLEOTIDE SEQUENCE</scope>
    <source>
        <strain evidence="1">RSA 2271</strain>
    </source>
</reference>
<sequence length="844" mass="94520">MLDLVFNKKRADNRKEWLRTYQPNIYMDNTPEVIRIDDFINKELITFSVADNIRSIPSVIDGFKPAQRKVIYGCFKRKLKGQIKVTSLAGYVLENVAYHHGEQSLQATIINLAQHFVGSSNINVLTPEGQLGTRLMGGKDAASARYVQVSLPKLTRSIYHSSDDMLLKYLDDEGKIIEPEFFVPVVPMVLVNGTEGIGTGWSTNIPSYNPTDIVANIRRMMRGEEPLPMDPWFRGFQGTIEKVSPDKYRVSGNIAKISDDTLHITELPIRMWTDNYVAMLNQWRTGTEKEPPIIKDFVDNHTHTIIDFELKLTPEQMHKAEAEGFEKRFKLTTQISTTNFVCFDHQGRLHKYESTQEIFREFYQYRLKFYQLRKEYLANQLQRDYVILDNKARFVLEIIEKKLIVQNRKKDVLIKELRDRGYAPFSDKKPSVSTTAVIENPEDDNQERESDDEAASLEVPESKRDKDYDYLLSMPIWNLTYERFQKLLQERDERVKVLETLLAKAPEDLWNEDLDEFMKNWEGNLEEDAKILEEEWEEHLIALSGGSAKGKSKAAAAKKAKKSSNTEIKRRARELAQQQQRTITPASDLVDVKPKVALKSEANIGALATPAPAPPASASTTANTSAVPAGDAPGKRKQGTLDGFIKSKDGGDISLYDSSDSDDLPVLNFRERLEKRKAERNKLKQGSAETAGAGDDNNDPSAPSVANTGGDSKPASTGADTGRKKRQPLDTASLPKSRATASKPGRSNSTTATTTATIKNKGKKRSAKILESDSEGSGVDSTGEFEVDKPKSVAVSRPARGARATTAKSAPTYLEISDDDSDGGKFKDNDDDDDDASFNDDYSE</sequence>
<protein>
    <submittedName>
        <fullName evidence="1">DNA topoisomerase 2</fullName>
        <ecNumber evidence="1">5.6.2.2</ecNumber>
    </submittedName>
</protein>
<proteinExistence type="predicted"/>
<name>A0ACC1HJI7_9FUNG</name>
<evidence type="ECO:0000313" key="1">
    <source>
        <dbReference type="EMBL" id="KAJ1675293.1"/>
    </source>
</evidence>
<organism evidence="1 2">
    <name type="scientific">Spiromyces aspiralis</name>
    <dbReference type="NCBI Taxonomy" id="68401"/>
    <lineage>
        <taxon>Eukaryota</taxon>
        <taxon>Fungi</taxon>
        <taxon>Fungi incertae sedis</taxon>
        <taxon>Zoopagomycota</taxon>
        <taxon>Kickxellomycotina</taxon>
        <taxon>Kickxellomycetes</taxon>
        <taxon>Kickxellales</taxon>
        <taxon>Kickxellaceae</taxon>
        <taxon>Spiromyces</taxon>
    </lineage>
</organism>
<dbReference type="Proteomes" id="UP001145114">
    <property type="component" value="Unassembled WGS sequence"/>
</dbReference>
<dbReference type="EC" id="5.6.2.2" evidence="1"/>